<gene>
    <name evidence="1" type="ORF">An15g05570</name>
</gene>
<dbReference type="KEGG" id="ang:An15g05570"/>
<protein>
    <submittedName>
        <fullName evidence="1">Uncharacterized protein</fullName>
    </submittedName>
</protein>
<dbReference type="VEuPathDB" id="FungiDB:An15g05570"/>
<proteinExistence type="predicted"/>
<organism evidence="1">
    <name type="scientific">Aspergillus niger</name>
    <dbReference type="NCBI Taxonomy" id="5061"/>
    <lineage>
        <taxon>Eukaryota</taxon>
        <taxon>Fungi</taxon>
        <taxon>Dikarya</taxon>
        <taxon>Ascomycota</taxon>
        <taxon>Pezizomycotina</taxon>
        <taxon>Eurotiomycetes</taxon>
        <taxon>Eurotiomycetidae</taxon>
        <taxon>Eurotiales</taxon>
        <taxon>Aspergillaceae</taxon>
        <taxon>Aspergillus</taxon>
        <taxon>Aspergillus subgen. Circumdati</taxon>
    </lineage>
</organism>
<reference evidence="1" key="1">
    <citation type="submission" date="2025-02" db="EMBL/GenBank/DDBJ databases">
        <authorList>
            <consortium name="NCBI Genome Project"/>
        </authorList>
    </citation>
    <scope>NUCLEOTIDE SEQUENCE</scope>
</reference>
<accession>A0AAJ8BZ13</accession>
<name>A0AAJ8BZ13_ASPNG</name>
<evidence type="ECO:0000313" key="1">
    <source>
        <dbReference type="RefSeq" id="XP_059606535.1"/>
    </source>
</evidence>
<sequence>MQLDNCGYGAGHVLGSMGSYHGLYLAARDDEVMGIHQMPTHN</sequence>
<reference evidence="1" key="2">
    <citation type="submission" date="2025-08" db="UniProtKB">
        <authorList>
            <consortium name="RefSeq"/>
        </authorList>
    </citation>
    <scope>IDENTIFICATION</scope>
</reference>
<dbReference type="AlphaFoldDB" id="A0AAJ8BZ13"/>
<dbReference type="RefSeq" id="XP_059606535.1">
    <property type="nucleotide sequence ID" value="XM_059744715.1"/>
</dbReference>
<dbReference type="GeneID" id="84593222"/>